<name>A0A645FRT9_9ZZZZ</name>
<organism evidence="2">
    <name type="scientific">bioreactor metagenome</name>
    <dbReference type="NCBI Taxonomy" id="1076179"/>
    <lineage>
        <taxon>unclassified sequences</taxon>
        <taxon>metagenomes</taxon>
        <taxon>ecological metagenomes</taxon>
    </lineage>
</organism>
<comment type="caution">
    <text evidence="2">The sequence shown here is derived from an EMBL/GenBank/DDBJ whole genome shotgun (WGS) entry which is preliminary data.</text>
</comment>
<evidence type="ECO:0000256" key="1">
    <source>
        <dbReference type="SAM" id="Phobius"/>
    </source>
</evidence>
<proteinExistence type="predicted"/>
<keyword evidence="1" id="KW-0812">Transmembrane</keyword>
<evidence type="ECO:0000313" key="2">
    <source>
        <dbReference type="EMBL" id="MPN17168.1"/>
    </source>
</evidence>
<dbReference type="EMBL" id="VSSQ01064217">
    <property type="protein sequence ID" value="MPN17168.1"/>
    <property type="molecule type" value="Genomic_DNA"/>
</dbReference>
<protein>
    <submittedName>
        <fullName evidence="2">Uncharacterized protein</fullName>
    </submittedName>
</protein>
<sequence length="69" mass="7832">MIQIVPSNRPKNVLTIPALFKNLDPGSINAPHPIIAPRIIAKTSIVDNFLFMTTPLLFIYHIYITIYKL</sequence>
<dbReference type="AlphaFoldDB" id="A0A645FRT9"/>
<feature type="transmembrane region" description="Helical" evidence="1">
    <location>
        <begin position="48"/>
        <end position="66"/>
    </location>
</feature>
<gene>
    <name evidence="2" type="ORF">SDC9_164518</name>
</gene>
<keyword evidence="1" id="KW-1133">Transmembrane helix</keyword>
<reference evidence="2" key="1">
    <citation type="submission" date="2019-08" db="EMBL/GenBank/DDBJ databases">
        <authorList>
            <person name="Kucharzyk K."/>
            <person name="Murdoch R.W."/>
            <person name="Higgins S."/>
            <person name="Loffler F."/>
        </authorList>
    </citation>
    <scope>NUCLEOTIDE SEQUENCE</scope>
</reference>
<keyword evidence="1" id="KW-0472">Membrane</keyword>
<accession>A0A645FRT9</accession>